<dbReference type="SUPFAM" id="SSF52540">
    <property type="entry name" value="P-loop containing nucleoside triphosphate hydrolases"/>
    <property type="match status" value="1"/>
</dbReference>
<protein>
    <submittedName>
        <fullName evidence="5">PhoH family protein</fullName>
    </submittedName>
</protein>
<dbReference type="InterPro" id="IPR002716">
    <property type="entry name" value="PIN_dom"/>
</dbReference>
<dbReference type="Pfam" id="PF02562">
    <property type="entry name" value="PhoH"/>
    <property type="match status" value="1"/>
</dbReference>
<dbReference type="InterPro" id="IPR027417">
    <property type="entry name" value="P-loop_NTPase"/>
</dbReference>
<dbReference type="SMART" id="SM00670">
    <property type="entry name" value="PINc"/>
    <property type="match status" value="1"/>
</dbReference>
<dbReference type="GO" id="GO:0005524">
    <property type="term" value="F:ATP binding"/>
    <property type="evidence" value="ECO:0007669"/>
    <property type="project" value="UniProtKB-KW"/>
</dbReference>
<evidence type="ECO:0000313" key="5">
    <source>
        <dbReference type="EMBL" id="HJB14326.1"/>
    </source>
</evidence>
<dbReference type="PANTHER" id="PTHR30473">
    <property type="entry name" value="PROTEIN PHOH"/>
    <property type="match status" value="1"/>
</dbReference>
<feature type="domain" description="PIN" evidence="4">
    <location>
        <begin position="3"/>
        <end position="128"/>
    </location>
</feature>
<reference evidence="5" key="1">
    <citation type="journal article" date="2021" name="PeerJ">
        <title>Extensive microbial diversity within the chicken gut microbiome revealed by metagenomics and culture.</title>
        <authorList>
            <person name="Gilroy R."/>
            <person name="Ravi A."/>
            <person name="Getino M."/>
            <person name="Pursley I."/>
            <person name="Horton D.L."/>
            <person name="Alikhan N.F."/>
            <person name="Baker D."/>
            <person name="Gharbi K."/>
            <person name="Hall N."/>
            <person name="Watson M."/>
            <person name="Adriaenssens E.M."/>
            <person name="Foster-Nyarko E."/>
            <person name="Jarju S."/>
            <person name="Secka A."/>
            <person name="Antonio M."/>
            <person name="Oren A."/>
            <person name="Chaudhuri R.R."/>
            <person name="La Ragione R."/>
            <person name="Hildebrand F."/>
            <person name="Pallen M.J."/>
        </authorList>
    </citation>
    <scope>NUCLEOTIDE SEQUENCE</scope>
    <source>
        <strain evidence="5">ChiBcec18-1249</strain>
    </source>
</reference>
<dbReference type="GO" id="GO:0005829">
    <property type="term" value="C:cytosol"/>
    <property type="evidence" value="ECO:0007669"/>
    <property type="project" value="TreeGrafter"/>
</dbReference>
<evidence type="ECO:0000259" key="4">
    <source>
        <dbReference type="SMART" id="SM00670"/>
    </source>
</evidence>
<keyword evidence="2" id="KW-0067">ATP-binding</keyword>
<reference evidence="5" key="2">
    <citation type="submission" date="2021-04" db="EMBL/GenBank/DDBJ databases">
        <authorList>
            <person name="Gilroy R."/>
        </authorList>
    </citation>
    <scope>NUCLEOTIDE SEQUENCE</scope>
    <source>
        <strain evidence="5">ChiBcec18-1249</strain>
    </source>
</reference>
<evidence type="ECO:0000256" key="2">
    <source>
        <dbReference type="ARBA" id="ARBA00022840"/>
    </source>
</evidence>
<dbReference type="CDD" id="cd09883">
    <property type="entry name" value="PIN_VapC_PhoHL-ATPase"/>
    <property type="match status" value="1"/>
</dbReference>
<name>A0A9D2LL54_9FIRM</name>
<organism evidence="5 6">
    <name type="scientific">Candidatus Oscillibacter excrementigallinarum</name>
    <dbReference type="NCBI Taxonomy" id="2838716"/>
    <lineage>
        <taxon>Bacteria</taxon>
        <taxon>Bacillati</taxon>
        <taxon>Bacillota</taxon>
        <taxon>Clostridia</taxon>
        <taxon>Eubacteriales</taxon>
        <taxon>Oscillospiraceae</taxon>
        <taxon>Oscillibacter</taxon>
    </lineage>
</organism>
<keyword evidence="1" id="KW-0547">Nucleotide-binding</keyword>
<dbReference type="Pfam" id="PF13638">
    <property type="entry name" value="PIN_4"/>
    <property type="match status" value="1"/>
</dbReference>
<dbReference type="Gene3D" id="3.40.50.1010">
    <property type="entry name" value="5'-nuclease"/>
    <property type="match status" value="1"/>
</dbReference>
<proteinExistence type="inferred from homology"/>
<dbReference type="SUPFAM" id="SSF88723">
    <property type="entry name" value="PIN domain-like"/>
    <property type="match status" value="1"/>
</dbReference>
<dbReference type="EMBL" id="DWZJ01000105">
    <property type="protein sequence ID" value="HJB14326.1"/>
    <property type="molecule type" value="Genomic_DNA"/>
</dbReference>
<sequence length="456" mass="50301">MQKTFVLDTSVLIQAPYALESFQENHVILPLAVLEELDCLKRPEGEQGTNARQVIRFLERLRLQGNLVEGVALPSGGTLRLEVNHVDVELPHGMDPASSSSRVLKVCKGLIDDGVPAILVTRDIVTRIQAQMMGVPAEDFTTDQIPSGTGLYAGRAELYVPDALLSAFKKEGISAETLYTVDSDGTQRPASLTENQFVLLRSDTEEKKTMLGRFSCGRVTPLQFSGRKPFGVKPRSVGQLFMQEALLLGAEEAPLVIIMGPAGTAKTFYALAAGLEQVMEQEPRAYRKLLVCRPNAQFDQDIGFLPGSEQEKISPLMRPIVDNLEILLDLEQKKEKIGEEELHSRIHYLFDTGIITTEAMNFMRGRSITDTWLIIDEAQNLTPRQVKGVITRVGRGTKVVLLGDPAQIDAPLLNERSNGLVYASEHMKGSPLCVQLTMRSDECERSALALDAAERM</sequence>
<dbReference type="PANTHER" id="PTHR30473:SF2">
    <property type="entry name" value="PIN DOMAIN-CONTAINING PROTEIN"/>
    <property type="match status" value="1"/>
</dbReference>
<dbReference type="Proteomes" id="UP000823824">
    <property type="component" value="Unassembled WGS sequence"/>
</dbReference>
<dbReference type="AlphaFoldDB" id="A0A9D2LL54"/>
<accession>A0A9D2LL54</accession>
<dbReference type="InterPro" id="IPR003714">
    <property type="entry name" value="PhoH"/>
</dbReference>
<gene>
    <name evidence="5" type="ORF">H9787_11545</name>
</gene>
<evidence type="ECO:0000256" key="3">
    <source>
        <dbReference type="ARBA" id="ARBA00046345"/>
    </source>
</evidence>
<dbReference type="InterPro" id="IPR029060">
    <property type="entry name" value="PIN-like_dom_sf"/>
</dbReference>
<evidence type="ECO:0000256" key="1">
    <source>
        <dbReference type="ARBA" id="ARBA00022741"/>
    </source>
</evidence>
<comment type="caution">
    <text evidence="5">The sequence shown here is derived from an EMBL/GenBank/DDBJ whole genome shotgun (WGS) entry which is preliminary data.</text>
</comment>
<dbReference type="InterPro" id="IPR051451">
    <property type="entry name" value="PhoH2-like"/>
</dbReference>
<comment type="similarity">
    <text evidence="3">In the N-terminal section; belongs to the PINc/VapC protein family.</text>
</comment>
<evidence type="ECO:0000313" key="6">
    <source>
        <dbReference type="Proteomes" id="UP000823824"/>
    </source>
</evidence>
<dbReference type="Gene3D" id="3.40.50.300">
    <property type="entry name" value="P-loop containing nucleotide triphosphate hydrolases"/>
    <property type="match status" value="1"/>
</dbReference>